<evidence type="ECO:0008006" key="4">
    <source>
        <dbReference type="Google" id="ProtNLM"/>
    </source>
</evidence>
<evidence type="ECO:0000313" key="2">
    <source>
        <dbReference type="EMBL" id="KAK2603216.1"/>
    </source>
</evidence>
<evidence type="ECO:0000256" key="1">
    <source>
        <dbReference type="SAM" id="SignalP"/>
    </source>
</evidence>
<keyword evidence="3" id="KW-1185">Reference proteome</keyword>
<feature type="chain" id="PRO_5042003488" description="SSCRP protein" evidence="1">
    <location>
        <begin position="22"/>
        <end position="127"/>
    </location>
</feature>
<accession>A0AAD9W173</accession>
<organism evidence="2 3">
    <name type="scientific">Phomopsis amygdali</name>
    <name type="common">Fusicoccum amygdali</name>
    <dbReference type="NCBI Taxonomy" id="1214568"/>
    <lineage>
        <taxon>Eukaryota</taxon>
        <taxon>Fungi</taxon>
        <taxon>Dikarya</taxon>
        <taxon>Ascomycota</taxon>
        <taxon>Pezizomycotina</taxon>
        <taxon>Sordariomycetes</taxon>
        <taxon>Sordariomycetidae</taxon>
        <taxon>Diaporthales</taxon>
        <taxon>Diaporthaceae</taxon>
        <taxon>Diaporthe</taxon>
    </lineage>
</organism>
<dbReference type="Proteomes" id="UP001265746">
    <property type="component" value="Unassembled WGS sequence"/>
</dbReference>
<comment type="caution">
    <text evidence="2">The sequence shown here is derived from an EMBL/GenBank/DDBJ whole genome shotgun (WGS) entry which is preliminary data.</text>
</comment>
<reference evidence="2" key="1">
    <citation type="submission" date="2023-06" db="EMBL/GenBank/DDBJ databases">
        <authorList>
            <person name="Noh H."/>
        </authorList>
    </citation>
    <scope>NUCLEOTIDE SEQUENCE</scope>
    <source>
        <strain evidence="2">DUCC20226</strain>
    </source>
</reference>
<gene>
    <name evidence="2" type="ORF">N8I77_009690</name>
</gene>
<keyword evidence="1" id="KW-0732">Signal</keyword>
<sequence>MQLTNPLVVLLLAALPAAVNASIAIGNQIRAGGDHHNVAWTEGVDACNNDVAIAPESENMCGSENTFEVDGNEYYLSDCLDPDTGYAQKPARLMHGDGTYFGSCGEAYYHINCKGTTHDVIKRYICG</sequence>
<evidence type="ECO:0000313" key="3">
    <source>
        <dbReference type="Proteomes" id="UP001265746"/>
    </source>
</evidence>
<dbReference type="AlphaFoldDB" id="A0AAD9W173"/>
<proteinExistence type="predicted"/>
<dbReference type="EMBL" id="JAUJFL010000005">
    <property type="protein sequence ID" value="KAK2603216.1"/>
    <property type="molecule type" value="Genomic_DNA"/>
</dbReference>
<protein>
    <recommendedName>
        <fullName evidence="4">SSCRP protein</fullName>
    </recommendedName>
</protein>
<name>A0AAD9W173_PHOAM</name>
<feature type="signal peptide" evidence="1">
    <location>
        <begin position="1"/>
        <end position="21"/>
    </location>
</feature>